<reference evidence="2" key="1">
    <citation type="journal article" date="2019" name="Int. J. Syst. Evol. Microbiol.">
        <title>The Global Catalogue of Microorganisms (GCM) 10K type strain sequencing project: providing services to taxonomists for standard genome sequencing and annotation.</title>
        <authorList>
            <consortium name="The Broad Institute Genomics Platform"/>
            <consortium name="The Broad Institute Genome Sequencing Center for Infectious Disease"/>
            <person name="Wu L."/>
            <person name="Ma J."/>
        </authorList>
    </citation>
    <scope>NUCLEOTIDE SEQUENCE [LARGE SCALE GENOMIC DNA]</scope>
    <source>
        <strain evidence="2">CGMCC 4.7330</strain>
    </source>
</reference>
<dbReference type="Proteomes" id="UP001595696">
    <property type="component" value="Unassembled WGS sequence"/>
</dbReference>
<gene>
    <name evidence="1" type="ORF">ACFO0B_01005</name>
</gene>
<evidence type="ECO:0000313" key="2">
    <source>
        <dbReference type="Proteomes" id="UP001595696"/>
    </source>
</evidence>
<organism evidence="1 2">
    <name type="scientific">Nocardia jiangsuensis</name>
    <dbReference type="NCBI Taxonomy" id="1691563"/>
    <lineage>
        <taxon>Bacteria</taxon>
        <taxon>Bacillati</taxon>
        <taxon>Actinomycetota</taxon>
        <taxon>Actinomycetes</taxon>
        <taxon>Mycobacteriales</taxon>
        <taxon>Nocardiaceae</taxon>
        <taxon>Nocardia</taxon>
    </lineage>
</organism>
<comment type="caution">
    <text evidence="1">The sequence shown here is derived from an EMBL/GenBank/DDBJ whole genome shotgun (WGS) entry which is preliminary data.</text>
</comment>
<accession>A0ABV8DLS8</accession>
<dbReference type="RefSeq" id="WP_378610330.1">
    <property type="nucleotide sequence ID" value="NZ_JBHSAX010000002.1"/>
</dbReference>
<dbReference type="EMBL" id="JBHSAX010000002">
    <property type="protein sequence ID" value="MFC3960561.1"/>
    <property type="molecule type" value="Genomic_DNA"/>
</dbReference>
<evidence type="ECO:0000313" key="1">
    <source>
        <dbReference type="EMBL" id="MFC3960561.1"/>
    </source>
</evidence>
<proteinExistence type="predicted"/>
<name>A0ABV8DLS8_9NOCA</name>
<protein>
    <submittedName>
        <fullName evidence="1">Uncharacterized protein</fullName>
    </submittedName>
</protein>
<sequence length="71" mass="7954">MAWGNKGRTDVQVPVEFDIAGRTYRVEMTEAEVSPYYVANALLKEVSVKTDLLTGQQVVINWSLVGVIRKL</sequence>
<keyword evidence="2" id="KW-1185">Reference proteome</keyword>